<dbReference type="Gene3D" id="3.40.605.10">
    <property type="entry name" value="Aldehyde Dehydrogenase, Chain A, domain 1"/>
    <property type="match status" value="1"/>
</dbReference>
<dbReference type="InterPro" id="IPR016162">
    <property type="entry name" value="Ald_DH_N"/>
</dbReference>
<dbReference type="InterPro" id="IPR016161">
    <property type="entry name" value="Ald_DH/histidinol_DH"/>
</dbReference>
<reference evidence="6 7" key="1">
    <citation type="submission" date="2016-07" db="EMBL/GenBank/DDBJ databases">
        <title>Complete genome sequence of Altererythrobacter dongtanensis KCTC 22672, a type strain with esterase isolated from tidal flat.</title>
        <authorList>
            <person name="Cheng H."/>
            <person name="Wu Y.-H."/>
            <person name="Zhou P."/>
            <person name="Huo Y.-Y."/>
            <person name="Wang C.-S."/>
            <person name="Xu X.-W."/>
        </authorList>
    </citation>
    <scope>NUCLEOTIDE SEQUENCE [LARGE SCALE GENOMIC DNA]</scope>
    <source>
        <strain evidence="6 7">KCTC 22672</strain>
    </source>
</reference>
<dbReference type="KEGG" id="ado:A6F68_02582"/>
<feature type="domain" description="Aldehyde dehydrogenase" evidence="5">
    <location>
        <begin position="15"/>
        <end position="469"/>
    </location>
</feature>
<dbReference type="PROSITE" id="PS00687">
    <property type="entry name" value="ALDEHYDE_DEHYDR_GLU"/>
    <property type="match status" value="1"/>
</dbReference>
<keyword evidence="7" id="KW-1185">Reference proteome</keyword>
<feature type="active site" evidence="3">
    <location>
        <position position="251"/>
    </location>
</feature>
<dbReference type="SUPFAM" id="SSF53720">
    <property type="entry name" value="ALDH-like"/>
    <property type="match status" value="1"/>
</dbReference>
<protein>
    <submittedName>
        <fullName evidence="6">Aldehyde dehydrogenase PuuC</fullName>
        <ecNumber evidence="6">1.2.1.5</ecNumber>
    </submittedName>
</protein>
<dbReference type="EMBL" id="CP016591">
    <property type="protein sequence ID" value="ANY21076.1"/>
    <property type="molecule type" value="Genomic_DNA"/>
</dbReference>
<name>A0A1B2AG13_9SPHN</name>
<dbReference type="OrthoDB" id="9761688at2"/>
<evidence type="ECO:0000259" key="5">
    <source>
        <dbReference type="Pfam" id="PF00171"/>
    </source>
</evidence>
<dbReference type="PATRIC" id="fig|692370.5.peg.2592"/>
<dbReference type="InterPro" id="IPR016160">
    <property type="entry name" value="Ald_DH_CS_CYS"/>
</dbReference>
<dbReference type="InterPro" id="IPR029510">
    <property type="entry name" value="Ald_DH_CS_GLU"/>
</dbReference>
<dbReference type="Pfam" id="PF00171">
    <property type="entry name" value="Aldedh"/>
    <property type="match status" value="1"/>
</dbReference>
<dbReference type="InterPro" id="IPR016163">
    <property type="entry name" value="Ald_DH_C"/>
</dbReference>
<sequence>MTETVSSFIGGVFTAGAGAERLPIINPHDESVVAELAEADAAEVDRAVAAARRAFADGPWRRAPVAQRQKVLRRIAALIREREGDLVQRELANTGIPIRQIRERHVKRAAMNFEFFADYIGQVANESYEQEPPFLTVVRREPVGVAALVAPWNAPLALATMELAGAIAFGNSAILKPSELTPLEFVTIMEICRDAGVPDGVVGLVNGRGPVTGQALVGHPGIDVIAFIGGTETGRHIARAAGGNLKKYVAELGGKSANIITARCDLERALDAALVGIFSNNGQQCLAGSRVLVEESVAEQFIADFVARTKRLRVGDPADPATEIGPVISRAQYDRVLRFAADADVICGGTRADGFAKGFYVAPTVARASDNSIPLCREEIFGPFATFLTFRDIDEALAIANDSEFGLVAYLWSDDLPTVMKAASTLDAGTLWVNTPVARDLRAPFGGFKNSGVGRTGGHSSRALFTEEKVLTMPMANFPIARLGVDV</sequence>
<dbReference type="EC" id="1.2.1.5" evidence="6"/>
<proteinExistence type="inferred from homology"/>
<dbReference type="InterPro" id="IPR015590">
    <property type="entry name" value="Aldehyde_DH_dom"/>
</dbReference>
<keyword evidence="2 4" id="KW-0560">Oxidoreductase</keyword>
<gene>
    <name evidence="6" type="primary">puuC</name>
    <name evidence="6" type="ORF">A6F68_02582</name>
</gene>
<dbReference type="STRING" id="692370.A6F68_02582"/>
<organism evidence="6 7">
    <name type="scientific">Tsuneonella dongtanensis</name>
    <dbReference type="NCBI Taxonomy" id="692370"/>
    <lineage>
        <taxon>Bacteria</taxon>
        <taxon>Pseudomonadati</taxon>
        <taxon>Pseudomonadota</taxon>
        <taxon>Alphaproteobacteria</taxon>
        <taxon>Sphingomonadales</taxon>
        <taxon>Erythrobacteraceae</taxon>
        <taxon>Tsuneonella</taxon>
    </lineage>
</organism>
<evidence type="ECO:0000256" key="2">
    <source>
        <dbReference type="ARBA" id="ARBA00023002"/>
    </source>
</evidence>
<evidence type="ECO:0000313" key="7">
    <source>
        <dbReference type="Proteomes" id="UP000092932"/>
    </source>
</evidence>
<evidence type="ECO:0000256" key="3">
    <source>
        <dbReference type="PROSITE-ProRule" id="PRU10007"/>
    </source>
</evidence>
<dbReference type="Gene3D" id="3.40.309.10">
    <property type="entry name" value="Aldehyde Dehydrogenase, Chain A, domain 2"/>
    <property type="match status" value="1"/>
</dbReference>
<dbReference type="FunFam" id="3.40.605.10:FF:000007">
    <property type="entry name" value="NAD/NADP-dependent betaine aldehyde dehydrogenase"/>
    <property type="match status" value="1"/>
</dbReference>
<evidence type="ECO:0000256" key="1">
    <source>
        <dbReference type="ARBA" id="ARBA00009986"/>
    </source>
</evidence>
<comment type="similarity">
    <text evidence="1 4">Belongs to the aldehyde dehydrogenase family.</text>
</comment>
<dbReference type="Proteomes" id="UP000092932">
    <property type="component" value="Chromosome"/>
</dbReference>
<dbReference type="PROSITE" id="PS00070">
    <property type="entry name" value="ALDEHYDE_DEHYDR_CYS"/>
    <property type="match status" value="1"/>
</dbReference>
<evidence type="ECO:0000256" key="4">
    <source>
        <dbReference type="RuleBase" id="RU003345"/>
    </source>
</evidence>
<dbReference type="AlphaFoldDB" id="A0A1B2AG13"/>
<accession>A0A1B2AG13</accession>
<dbReference type="GO" id="GO:0004030">
    <property type="term" value="F:aldehyde dehydrogenase [NAD(P)+] activity"/>
    <property type="evidence" value="ECO:0007669"/>
    <property type="project" value="UniProtKB-EC"/>
</dbReference>
<dbReference type="RefSeq" id="WP_067680829.1">
    <property type="nucleotide sequence ID" value="NZ_CP016591.1"/>
</dbReference>
<dbReference type="PANTHER" id="PTHR11699">
    <property type="entry name" value="ALDEHYDE DEHYDROGENASE-RELATED"/>
    <property type="match status" value="1"/>
</dbReference>
<evidence type="ECO:0000313" key="6">
    <source>
        <dbReference type="EMBL" id="ANY21076.1"/>
    </source>
</evidence>